<dbReference type="GO" id="GO:0045893">
    <property type="term" value="P:positive regulation of DNA-templated transcription"/>
    <property type="evidence" value="ECO:0007669"/>
    <property type="project" value="InterPro"/>
</dbReference>
<organism evidence="8 9">
    <name type="scientific">Cynoglossus semilaevis</name>
    <name type="common">Tongue sole</name>
    <dbReference type="NCBI Taxonomy" id="244447"/>
    <lineage>
        <taxon>Eukaryota</taxon>
        <taxon>Metazoa</taxon>
        <taxon>Chordata</taxon>
        <taxon>Craniata</taxon>
        <taxon>Vertebrata</taxon>
        <taxon>Euteleostomi</taxon>
        <taxon>Actinopterygii</taxon>
        <taxon>Neopterygii</taxon>
        <taxon>Teleostei</taxon>
        <taxon>Neoteleostei</taxon>
        <taxon>Acanthomorphata</taxon>
        <taxon>Carangaria</taxon>
        <taxon>Pleuronectiformes</taxon>
        <taxon>Pleuronectoidei</taxon>
        <taxon>Cynoglossidae</taxon>
        <taxon>Cynoglossinae</taxon>
        <taxon>Cynoglossus</taxon>
    </lineage>
</organism>
<feature type="domain" description="T-box" evidence="7">
    <location>
        <begin position="65"/>
        <end position="180"/>
    </location>
</feature>
<evidence type="ECO:0000256" key="1">
    <source>
        <dbReference type="ARBA" id="ARBA00004123"/>
    </source>
</evidence>
<comment type="caution">
    <text evidence="6">Lacks conserved residue(s) required for the propagation of feature annotation.</text>
</comment>
<dbReference type="InterPro" id="IPR018186">
    <property type="entry name" value="TF_T-box_CS"/>
</dbReference>
<dbReference type="Gene3D" id="2.60.40.820">
    <property type="entry name" value="Transcription factor, T-box"/>
    <property type="match status" value="1"/>
</dbReference>
<reference evidence="8" key="3">
    <citation type="submission" date="2025-09" db="UniProtKB">
        <authorList>
            <consortium name="Ensembl"/>
        </authorList>
    </citation>
    <scope>IDENTIFICATION</scope>
</reference>
<evidence type="ECO:0000313" key="8">
    <source>
        <dbReference type="Ensembl" id="ENSCSEP00000017803.1"/>
    </source>
</evidence>
<evidence type="ECO:0000313" key="9">
    <source>
        <dbReference type="Proteomes" id="UP000265120"/>
    </source>
</evidence>
<dbReference type="PROSITE" id="PS50252">
    <property type="entry name" value="TBOX_3"/>
    <property type="match status" value="1"/>
</dbReference>
<reference evidence="8 9" key="1">
    <citation type="journal article" date="2014" name="Nat. Genet.">
        <title>Whole-genome sequence of a flatfish provides insights into ZW sex chromosome evolution and adaptation to a benthic lifestyle.</title>
        <authorList>
            <person name="Chen S."/>
            <person name="Zhang G."/>
            <person name="Shao C."/>
            <person name="Huang Q."/>
            <person name="Liu G."/>
            <person name="Zhang P."/>
            <person name="Song W."/>
            <person name="An N."/>
            <person name="Chalopin D."/>
            <person name="Volff J.N."/>
            <person name="Hong Y."/>
            <person name="Li Q."/>
            <person name="Sha Z."/>
            <person name="Zhou H."/>
            <person name="Xie M."/>
            <person name="Yu Q."/>
            <person name="Liu Y."/>
            <person name="Xiang H."/>
            <person name="Wang N."/>
            <person name="Wu K."/>
            <person name="Yang C."/>
            <person name="Zhou Q."/>
            <person name="Liao X."/>
            <person name="Yang L."/>
            <person name="Hu Q."/>
            <person name="Zhang J."/>
            <person name="Meng L."/>
            <person name="Jin L."/>
            <person name="Tian Y."/>
            <person name="Lian J."/>
            <person name="Yang J."/>
            <person name="Miao G."/>
            <person name="Liu S."/>
            <person name="Liang Z."/>
            <person name="Yan F."/>
            <person name="Li Y."/>
            <person name="Sun B."/>
            <person name="Zhang H."/>
            <person name="Zhang J."/>
            <person name="Zhu Y."/>
            <person name="Du M."/>
            <person name="Zhao Y."/>
            <person name="Schartl M."/>
            <person name="Tang Q."/>
            <person name="Wang J."/>
        </authorList>
    </citation>
    <scope>NUCLEOTIDE SEQUENCE</scope>
</reference>
<name>A0A3P8VRG5_CYNSE</name>
<dbReference type="STRING" id="244447.ENSCSEP00000017803"/>
<protein>
    <recommendedName>
        <fullName evidence="7">T-box domain-containing protein</fullName>
    </recommendedName>
</protein>
<reference evidence="8" key="2">
    <citation type="submission" date="2025-08" db="UniProtKB">
        <authorList>
            <consortium name="Ensembl"/>
        </authorList>
    </citation>
    <scope>IDENTIFICATION</scope>
</reference>
<dbReference type="GO" id="GO:0001708">
    <property type="term" value="P:cell fate specification"/>
    <property type="evidence" value="ECO:0007669"/>
    <property type="project" value="TreeGrafter"/>
</dbReference>
<dbReference type="SUPFAM" id="SSF49417">
    <property type="entry name" value="p53-like transcription factors"/>
    <property type="match status" value="1"/>
</dbReference>
<dbReference type="PRINTS" id="PR00937">
    <property type="entry name" value="TBOX"/>
</dbReference>
<evidence type="ECO:0000256" key="6">
    <source>
        <dbReference type="PROSITE-ProRule" id="PRU00201"/>
    </source>
</evidence>
<dbReference type="Proteomes" id="UP000265120">
    <property type="component" value="Chromosome 19"/>
</dbReference>
<dbReference type="InParanoid" id="A0A3P8VRG5"/>
<keyword evidence="2" id="KW-0805">Transcription regulation</keyword>
<evidence type="ECO:0000256" key="5">
    <source>
        <dbReference type="ARBA" id="ARBA00023242"/>
    </source>
</evidence>
<dbReference type="Pfam" id="PF00907">
    <property type="entry name" value="T-box"/>
    <property type="match status" value="1"/>
</dbReference>
<accession>A0A3P8VRG5</accession>
<dbReference type="PANTHER" id="PTHR11267:SF82">
    <property type="entry name" value="T-BOX TRANSCRIPTION FACTOR TBX2"/>
    <property type="match status" value="1"/>
</dbReference>
<sequence length="194" mass="22440">MNGRCAVPTSPLLGATRTHLFPSMGLPKLPLSEKVVSDSQLMRQRHQTTHMHFMDGPEDEPMVTLGSKHLWDEFHQIGTEMVITRSGRRMFPPFKVRVDRLDERANYILLMDIVAVDGCRYKFHNSHWSVAGKAEPEVPKHLYIHPDSPASGQHWMSKPITFHKFKLTNNIMDKHGFFFLKDKISNCCIFVYYT</sequence>
<keyword evidence="3 6" id="KW-0238">DNA-binding</keyword>
<dbReference type="GO" id="GO:0005634">
    <property type="term" value="C:nucleus"/>
    <property type="evidence" value="ECO:0007669"/>
    <property type="project" value="UniProtKB-SubCell"/>
</dbReference>
<keyword evidence="5 6" id="KW-0539">Nucleus</keyword>
<dbReference type="InterPro" id="IPR036960">
    <property type="entry name" value="T-box_sf"/>
</dbReference>
<dbReference type="InterPro" id="IPR046360">
    <property type="entry name" value="T-box_DNA-bd"/>
</dbReference>
<keyword evidence="9" id="KW-1185">Reference proteome</keyword>
<dbReference type="PROSITE" id="PS01264">
    <property type="entry name" value="TBOX_2"/>
    <property type="match status" value="1"/>
</dbReference>
<dbReference type="Ensembl" id="ENSCSET00000018021.1">
    <property type="protein sequence ID" value="ENSCSEP00000017803.1"/>
    <property type="gene ID" value="ENSCSEG00000011423.1"/>
</dbReference>
<dbReference type="PROSITE" id="PS01283">
    <property type="entry name" value="TBOX_1"/>
    <property type="match status" value="1"/>
</dbReference>
<proteinExistence type="predicted"/>
<evidence type="ECO:0000256" key="2">
    <source>
        <dbReference type="ARBA" id="ARBA00023015"/>
    </source>
</evidence>
<evidence type="ECO:0000259" key="7">
    <source>
        <dbReference type="PROSITE" id="PS50252"/>
    </source>
</evidence>
<dbReference type="OMA" id="ANYILLM"/>
<dbReference type="AlphaFoldDB" id="A0A3P8VRG5"/>
<dbReference type="SMART" id="SM00425">
    <property type="entry name" value="TBOX"/>
    <property type="match status" value="1"/>
</dbReference>
<dbReference type="PANTHER" id="PTHR11267">
    <property type="entry name" value="T-BOX PROTEIN-RELATED"/>
    <property type="match status" value="1"/>
</dbReference>
<evidence type="ECO:0000256" key="3">
    <source>
        <dbReference type="ARBA" id="ARBA00023125"/>
    </source>
</evidence>
<dbReference type="InterPro" id="IPR001699">
    <property type="entry name" value="TF_T-box"/>
</dbReference>
<dbReference type="GO" id="GO:0000981">
    <property type="term" value="F:DNA-binding transcription factor activity, RNA polymerase II-specific"/>
    <property type="evidence" value="ECO:0007669"/>
    <property type="project" value="TreeGrafter"/>
</dbReference>
<evidence type="ECO:0000256" key="4">
    <source>
        <dbReference type="ARBA" id="ARBA00023163"/>
    </source>
</evidence>
<keyword evidence="4" id="KW-0804">Transcription</keyword>
<dbReference type="GeneTree" id="ENSGT00940000158439"/>
<comment type="subcellular location">
    <subcellularLocation>
        <location evidence="1 6">Nucleus</location>
    </subcellularLocation>
</comment>
<dbReference type="GO" id="GO:0000785">
    <property type="term" value="C:chromatin"/>
    <property type="evidence" value="ECO:0007669"/>
    <property type="project" value="TreeGrafter"/>
</dbReference>
<dbReference type="GO" id="GO:0000978">
    <property type="term" value="F:RNA polymerase II cis-regulatory region sequence-specific DNA binding"/>
    <property type="evidence" value="ECO:0007669"/>
    <property type="project" value="InterPro"/>
</dbReference>
<dbReference type="InterPro" id="IPR008967">
    <property type="entry name" value="p53-like_TF_DNA-bd_sf"/>
</dbReference>